<dbReference type="GO" id="GO:0120170">
    <property type="term" value="F:intraciliary transport particle B binding"/>
    <property type="evidence" value="ECO:0007669"/>
    <property type="project" value="TreeGrafter"/>
</dbReference>
<evidence type="ECO:0000256" key="1">
    <source>
        <dbReference type="ARBA" id="ARBA00004138"/>
    </source>
</evidence>
<dbReference type="GO" id="GO:0035735">
    <property type="term" value="P:intraciliary transport involved in cilium assembly"/>
    <property type="evidence" value="ECO:0007669"/>
    <property type="project" value="TreeGrafter"/>
</dbReference>
<comment type="subcellular location">
    <subcellularLocation>
        <location evidence="1">Cell projection</location>
        <location evidence="1">Cilium</location>
    </subcellularLocation>
</comment>
<evidence type="ECO:0000256" key="4">
    <source>
        <dbReference type="ARBA" id="ARBA00022803"/>
    </source>
</evidence>
<dbReference type="GO" id="GO:0097546">
    <property type="term" value="C:ciliary base"/>
    <property type="evidence" value="ECO:0007669"/>
    <property type="project" value="TreeGrafter"/>
</dbReference>
<dbReference type="FunFam" id="1.25.40.10:FF:000233">
    <property type="entry name" value="Tetratricopeptide repeat domain 26"/>
    <property type="match status" value="1"/>
</dbReference>
<dbReference type="PANTHER" id="PTHR14781:SF0">
    <property type="entry name" value="INTRAFLAGELLAR TRANSPORT PROTEIN 56"/>
    <property type="match status" value="1"/>
</dbReference>
<dbReference type="Gene3D" id="1.25.40.10">
    <property type="entry name" value="Tetratricopeptide repeat domain"/>
    <property type="match status" value="1"/>
</dbReference>
<comment type="similarity">
    <text evidence="2">Belongs to the IFT56 family.</text>
</comment>
<keyword evidence="5" id="KW-0966">Cell projection</keyword>
<evidence type="ECO:0000313" key="6">
    <source>
        <dbReference type="EMBL" id="CAG4634733.1"/>
    </source>
</evidence>
<proteinExistence type="inferred from homology"/>
<dbReference type="AlphaFoldDB" id="A0A9N6ZFU4"/>
<dbReference type="GO" id="GO:0036064">
    <property type="term" value="C:ciliary basal body"/>
    <property type="evidence" value="ECO:0007669"/>
    <property type="project" value="TreeGrafter"/>
</dbReference>
<dbReference type="PANTHER" id="PTHR14781">
    <property type="entry name" value="INTRAFLAGELLAR TRANSPORT PROTEIN 56"/>
    <property type="match status" value="1"/>
</dbReference>
<evidence type="ECO:0000256" key="2">
    <source>
        <dbReference type="ARBA" id="ARBA00007834"/>
    </source>
</evidence>
<organism evidence="6">
    <name type="scientific">Alona affinis</name>
    <dbReference type="NCBI Taxonomy" id="381656"/>
    <lineage>
        <taxon>Eukaryota</taxon>
        <taxon>Metazoa</taxon>
        <taxon>Ecdysozoa</taxon>
        <taxon>Arthropoda</taxon>
        <taxon>Crustacea</taxon>
        <taxon>Branchiopoda</taxon>
        <taxon>Diplostraca</taxon>
        <taxon>Cladocera</taxon>
        <taxon>Anomopoda</taxon>
        <taxon>Chydoridae</taxon>
        <taxon>Alona</taxon>
    </lineage>
</organism>
<sequence>MYAEARELVQRAPASPLKDDQLSLAAVHYLRAHYQEAIDIYKRLVLQNKDLLALHVYIALCYYKLDYYDVSQEVLAVYLQKQPDSLVAINLKACNVYRLFNGRSAEIEIRTILDSLTHNHILFGKDLLEHNLVIFRNGEGAMQVLPPLIDVIPEAKLNLIIYYLRQDEIKEAYQMIQEVEPTLPAEYILKGIVFALMGQETNNKEYLDTAVQYLHLVGGSSSECDTIPGRQCVASAFFLQNQYEDALLYLTSIRSYLSSDDTFKFNLAQVQTVLGHYKEAEEELLTIQNSKYRTDYTYLECLTRCMVMNRKANQAWEMYSRMETSAESLGILHLLANDCYRTGQFFVAAKAFDVLDKYDPSPEHAAAKRGACVGLFQMILAGREHRYV</sequence>
<evidence type="ECO:0000256" key="3">
    <source>
        <dbReference type="ARBA" id="ARBA00022737"/>
    </source>
</evidence>
<dbReference type="InterPro" id="IPR011990">
    <property type="entry name" value="TPR-like_helical_dom_sf"/>
</dbReference>
<keyword evidence="4" id="KW-0802">TPR repeat</keyword>
<reference evidence="6" key="1">
    <citation type="submission" date="2021-04" db="EMBL/GenBank/DDBJ databases">
        <authorList>
            <person name="Cornetti L."/>
        </authorList>
    </citation>
    <scope>NUCLEOTIDE SEQUENCE</scope>
</reference>
<accession>A0A9N6ZFU4</accession>
<evidence type="ECO:0000256" key="5">
    <source>
        <dbReference type="ARBA" id="ARBA00023273"/>
    </source>
</evidence>
<gene>
    <name evidence="6" type="primary">EOG090X04LA</name>
</gene>
<dbReference type="InterPro" id="IPR030511">
    <property type="entry name" value="TTC26"/>
</dbReference>
<dbReference type="EMBL" id="OC978078">
    <property type="protein sequence ID" value="CAG4634733.1"/>
    <property type="molecule type" value="Genomic_DNA"/>
</dbReference>
<dbReference type="GO" id="GO:0030992">
    <property type="term" value="C:intraciliary transport particle B"/>
    <property type="evidence" value="ECO:0007669"/>
    <property type="project" value="TreeGrafter"/>
</dbReference>
<protein>
    <submittedName>
        <fullName evidence="6">EOG090X04LA</fullName>
    </submittedName>
</protein>
<name>A0A9N6ZFU4_9CRUS</name>
<dbReference type="SUPFAM" id="SSF48452">
    <property type="entry name" value="TPR-like"/>
    <property type="match status" value="2"/>
</dbReference>
<dbReference type="GO" id="GO:0035720">
    <property type="term" value="P:intraciliary anterograde transport"/>
    <property type="evidence" value="ECO:0007669"/>
    <property type="project" value="TreeGrafter"/>
</dbReference>
<keyword evidence="3" id="KW-0677">Repeat</keyword>